<dbReference type="InterPro" id="IPR023347">
    <property type="entry name" value="Lysozyme_dom_sf"/>
</dbReference>
<evidence type="ECO:0000313" key="9">
    <source>
        <dbReference type="Proteomes" id="UP000248745"/>
    </source>
</evidence>
<keyword evidence="9" id="KW-1185">Reference proteome</keyword>
<dbReference type="InterPro" id="IPR033907">
    <property type="entry name" value="Endolysin_autolysin"/>
</dbReference>
<keyword evidence="5" id="KW-1035">Host cytoplasm</keyword>
<dbReference type="CDD" id="cd00737">
    <property type="entry name" value="lyz_endolysin_autolysin"/>
    <property type="match status" value="1"/>
</dbReference>
<keyword evidence="6 7" id="KW-0326">Glycosidase</keyword>
<dbReference type="InterPro" id="IPR051018">
    <property type="entry name" value="Bacteriophage_GH24"/>
</dbReference>
<accession>A0A2W2BWY0</accession>
<evidence type="ECO:0000256" key="3">
    <source>
        <dbReference type="ARBA" id="ARBA00022638"/>
    </source>
</evidence>
<evidence type="ECO:0000256" key="7">
    <source>
        <dbReference type="RuleBase" id="RU003788"/>
    </source>
</evidence>
<evidence type="ECO:0000256" key="4">
    <source>
        <dbReference type="ARBA" id="ARBA00022801"/>
    </source>
</evidence>
<dbReference type="GO" id="GO:0031640">
    <property type="term" value="P:killing of cells of another organism"/>
    <property type="evidence" value="ECO:0007669"/>
    <property type="project" value="UniProtKB-KW"/>
</dbReference>
<dbReference type="InterPro" id="IPR023346">
    <property type="entry name" value="Lysozyme-like_dom_sf"/>
</dbReference>
<dbReference type="HAMAP" id="MF_04110">
    <property type="entry name" value="ENDOLYSIN_T4"/>
    <property type="match status" value="1"/>
</dbReference>
<dbReference type="GO" id="GO:0042742">
    <property type="term" value="P:defense response to bacterium"/>
    <property type="evidence" value="ECO:0007669"/>
    <property type="project" value="UniProtKB-KW"/>
</dbReference>
<gene>
    <name evidence="8" type="ORF">DN068_13495</name>
</gene>
<dbReference type="AlphaFoldDB" id="A0A2W2BWY0"/>
<evidence type="ECO:0000256" key="2">
    <source>
        <dbReference type="ARBA" id="ARBA00022529"/>
    </source>
</evidence>
<dbReference type="GO" id="GO:0009253">
    <property type="term" value="P:peptidoglycan catabolic process"/>
    <property type="evidence" value="ECO:0007669"/>
    <property type="project" value="InterPro"/>
</dbReference>
<dbReference type="GO" id="GO:0016998">
    <property type="term" value="P:cell wall macromolecule catabolic process"/>
    <property type="evidence" value="ECO:0007669"/>
    <property type="project" value="InterPro"/>
</dbReference>
<evidence type="ECO:0000313" key="8">
    <source>
        <dbReference type="EMBL" id="PZF72363.1"/>
    </source>
</evidence>
<dbReference type="InterPro" id="IPR034690">
    <property type="entry name" value="Endolysin_T4_type"/>
</dbReference>
<organism evidence="8 9">
    <name type="scientific">Taibaiella soli</name>
    <dbReference type="NCBI Taxonomy" id="1649169"/>
    <lineage>
        <taxon>Bacteria</taxon>
        <taxon>Pseudomonadati</taxon>
        <taxon>Bacteroidota</taxon>
        <taxon>Chitinophagia</taxon>
        <taxon>Chitinophagales</taxon>
        <taxon>Chitinophagaceae</taxon>
        <taxon>Taibaiella</taxon>
    </lineage>
</organism>
<reference evidence="8 9" key="1">
    <citation type="submission" date="2018-06" db="EMBL/GenBank/DDBJ databases">
        <title>Mucibacter soli gen. nov., sp. nov., a new member of the family Chitinophagaceae producing mucin.</title>
        <authorList>
            <person name="Kim M.-K."/>
            <person name="Park S."/>
            <person name="Kim T.-S."/>
            <person name="Joung Y."/>
            <person name="Han J.-H."/>
            <person name="Kim S.B."/>
        </authorList>
    </citation>
    <scope>NUCLEOTIDE SEQUENCE [LARGE SCALE GENOMIC DNA]</scope>
    <source>
        <strain evidence="8 9">R1-15</strain>
    </source>
</reference>
<dbReference type="RefSeq" id="WP_110999458.1">
    <property type="nucleotide sequence ID" value="NZ_QKTW01000018.1"/>
</dbReference>
<proteinExistence type="inferred from homology"/>
<dbReference type="GO" id="GO:0003796">
    <property type="term" value="F:lysozyme activity"/>
    <property type="evidence" value="ECO:0007669"/>
    <property type="project" value="UniProtKB-EC"/>
</dbReference>
<evidence type="ECO:0000256" key="5">
    <source>
        <dbReference type="ARBA" id="ARBA00023200"/>
    </source>
</evidence>
<dbReference type="InterPro" id="IPR002196">
    <property type="entry name" value="Glyco_hydro_24"/>
</dbReference>
<dbReference type="Pfam" id="PF00959">
    <property type="entry name" value="Phage_lysozyme"/>
    <property type="match status" value="1"/>
</dbReference>
<comment type="caution">
    <text evidence="8">The sequence shown here is derived from an EMBL/GenBank/DDBJ whole genome shotgun (WGS) entry which is preliminary data.</text>
</comment>
<dbReference type="EMBL" id="QKTW01000018">
    <property type="protein sequence ID" value="PZF72363.1"/>
    <property type="molecule type" value="Genomic_DNA"/>
</dbReference>
<dbReference type="Proteomes" id="UP000248745">
    <property type="component" value="Unassembled WGS sequence"/>
</dbReference>
<comment type="similarity">
    <text evidence="7">Belongs to the glycosyl hydrolase 24 family.</text>
</comment>
<comment type="catalytic activity">
    <reaction evidence="1 7">
        <text>Hydrolysis of (1-&gt;4)-beta-linkages between N-acetylmuramic acid and N-acetyl-D-glucosamine residues in a peptidoglycan and between N-acetyl-D-glucosamine residues in chitodextrins.</text>
        <dbReference type="EC" id="3.2.1.17"/>
    </reaction>
</comment>
<dbReference type="Gene3D" id="1.10.530.40">
    <property type="match status" value="1"/>
</dbReference>
<dbReference type="PANTHER" id="PTHR38107:SF3">
    <property type="entry name" value="LYSOZYME RRRD-RELATED"/>
    <property type="match status" value="1"/>
</dbReference>
<sequence length="157" mass="17454">MITVNTNCINLIKKFEGLELKPYHGAADRANVFTIGYGTIQYPPTYMGGKAVAMSDPAITEQQATDFLTYEVKQKSQQIDLLLRDDLTPNQFGALISFAYNLGAGSLKQSTLRAKVNANPKDPSIKDEFLKWVYANGQKVQGLVTRRQAEANLYFTP</sequence>
<dbReference type="OrthoDB" id="5327667at2"/>
<dbReference type="SUPFAM" id="SSF53955">
    <property type="entry name" value="Lysozyme-like"/>
    <property type="match status" value="1"/>
</dbReference>
<evidence type="ECO:0000256" key="1">
    <source>
        <dbReference type="ARBA" id="ARBA00000632"/>
    </source>
</evidence>
<dbReference type="EC" id="3.2.1.17" evidence="7"/>
<evidence type="ECO:0000256" key="6">
    <source>
        <dbReference type="ARBA" id="ARBA00023295"/>
    </source>
</evidence>
<protein>
    <recommendedName>
        <fullName evidence="7">Lysozyme</fullName>
        <ecNumber evidence="7">3.2.1.17</ecNumber>
    </recommendedName>
</protein>
<dbReference type="PANTHER" id="PTHR38107">
    <property type="match status" value="1"/>
</dbReference>
<keyword evidence="2 7" id="KW-0929">Antimicrobial</keyword>
<keyword evidence="3 7" id="KW-0081">Bacteriolytic enzyme</keyword>
<name>A0A2W2BWY0_9BACT</name>
<keyword evidence="4 7" id="KW-0378">Hydrolase</keyword>